<proteinExistence type="predicted"/>
<keyword evidence="4" id="KW-1185">Reference proteome</keyword>
<sequence length="186" mass="19617">MRTLVRVLAPLLSLVLAAVGVIAIIEVVAAWLRPPAGPGVVVPWAGWRSVLADVTWQQPWVAPIAIGTAALGLLLVLVGIAARRHDIPLAPPAPGISVVISPRVLARLVGRRVRATDGVAAASVTASGRVITVRAEGWVSGGQDDPGDLPALRRDVREQVDQVLDELSPVKRPRVSIATRARRGPR</sequence>
<dbReference type="Pfam" id="PF19803">
    <property type="entry name" value="DUF6286"/>
    <property type="match status" value="1"/>
</dbReference>
<keyword evidence="1" id="KW-0812">Transmembrane</keyword>
<feature type="domain" description="DUF6286" evidence="2">
    <location>
        <begin position="70"/>
        <end position="179"/>
    </location>
</feature>
<keyword evidence="1" id="KW-0472">Membrane</keyword>
<name>A0ABW1J3G5_9PSEU</name>
<evidence type="ECO:0000313" key="4">
    <source>
        <dbReference type="Proteomes" id="UP001596302"/>
    </source>
</evidence>
<keyword evidence="1" id="KW-1133">Transmembrane helix</keyword>
<accession>A0ABW1J3G5</accession>
<comment type="caution">
    <text evidence="3">The sequence shown here is derived from an EMBL/GenBank/DDBJ whole genome shotgun (WGS) entry which is preliminary data.</text>
</comment>
<dbReference type="RefSeq" id="WP_379584897.1">
    <property type="nucleotide sequence ID" value="NZ_JBHSQW010000025.1"/>
</dbReference>
<evidence type="ECO:0000313" key="3">
    <source>
        <dbReference type="EMBL" id="MFC5994880.1"/>
    </source>
</evidence>
<feature type="transmembrane region" description="Helical" evidence="1">
    <location>
        <begin position="7"/>
        <end position="32"/>
    </location>
</feature>
<gene>
    <name evidence="3" type="ORF">ACFQE5_11735</name>
</gene>
<protein>
    <submittedName>
        <fullName evidence="3">DUF6286 domain-containing protein</fullName>
    </submittedName>
</protein>
<feature type="transmembrane region" description="Helical" evidence="1">
    <location>
        <begin position="60"/>
        <end position="82"/>
    </location>
</feature>
<organism evidence="3 4">
    <name type="scientific">Pseudonocardia hispaniensis</name>
    <dbReference type="NCBI Taxonomy" id="904933"/>
    <lineage>
        <taxon>Bacteria</taxon>
        <taxon>Bacillati</taxon>
        <taxon>Actinomycetota</taxon>
        <taxon>Actinomycetes</taxon>
        <taxon>Pseudonocardiales</taxon>
        <taxon>Pseudonocardiaceae</taxon>
        <taxon>Pseudonocardia</taxon>
    </lineage>
</organism>
<evidence type="ECO:0000259" key="2">
    <source>
        <dbReference type="Pfam" id="PF19803"/>
    </source>
</evidence>
<dbReference type="InterPro" id="IPR046253">
    <property type="entry name" value="DUF6286"/>
</dbReference>
<dbReference type="Proteomes" id="UP001596302">
    <property type="component" value="Unassembled WGS sequence"/>
</dbReference>
<dbReference type="EMBL" id="JBHSQW010000025">
    <property type="protein sequence ID" value="MFC5994880.1"/>
    <property type="molecule type" value="Genomic_DNA"/>
</dbReference>
<reference evidence="4" key="1">
    <citation type="journal article" date="2019" name="Int. J. Syst. Evol. Microbiol.">
        <title>The Global Catalogue of Microorganisms (GCM) 10K type strain sequencing project: providing services to taxonomists for standard genome sequencing and annotation.</title>
        <authorList>
            <consortium name="The Broad Institute Genomics Platform"/>
            <consortium name="The Broad Institute Genome Sequencing Center for Infectious Disease"/>
            <person name="Wu L."/>
            <person name="Ma J."/>
        </authorList>
    </citation>
    <scope>NUCLEOTIDE SEQUENCE [LARGE SCALE GENOMIC DNA]</scope>
    <source>
        <strain evidence="4">CCM 8391</strain>
    </source>
</reference>
<evidence type="ECO:0000256" key="1">
    <source>
        <dbReference type="SAM" id="Phobius"/>
    </source>
</evidence>